<dbReference type="Gene3D" id="3.80.10.10">
    <property type="entry name" value="Ribonuclease Inhibitor"/>
    <property type="match status" value="1"/>
</dbReference>
<keyword evidence="6" id="KW-0381">Hypersensitive response</keyword>
<evidence type="ECO:0000256" key="9">
    <source>
        <dbReference type="ARBA" id="ARBA00022821"/>
    </source>
</evidence>
<dbReference type="Gene3D" id="1.20.5.4130">
    <property type="match status" value="1"/>
</dbReference>
<dbReference type="EMBL" id="JACGWJ010000001">
    <property type="protein sequence ID" value="KAL0440906.1"/>
    <property type="molecule type" value="Genomic_DNA"/>
</dbReference>
<dbReference type="InterPro" id="IPR044974">
    <property type="entry name" value="Disease_R_plants"/>
</dbReference>
<reference evidence="14" key="1">
    <citation type="submission" date="2020-06" db="EMBL/GenBank/DDBJ databases">
        <authorList>
            <person name="Li T."/>
            <person name="Hu X."/>
            <person name="Zhang T."/>
            <person name="Song X."/>
            <person name="Zhang H."/>
            <person name="Dai N."/>
            <person name="Sheng W."/>
            <person name="Hou X."/>
            <person name="Wei L."/>
        </authorList>
    </citation>
    <scope>NUCLEOTIDE SEQUENCE</scope>
    <source>
        <strain evidence="14">G02</strain>
        <tissue evidence="14">Leaf</tissue>
    </source>
</reference>
<dbReference type="Gene3D" id="1.10.10.10">
    <property type="entry name" value="Winged helix-like DNA-binding domain superfamily/Winged helix DNA-binding domain"/>
    <property type="match status" value="1"/>
</dbReference>
<dbReference type="InterPro" id="IPR002182">
    <property type="entry name" value="NB-ARC"/>
</dbReference>
<dbReference type="InterPro" id="IPR042197">
    <property type="entry name" value="Apaf_helical"/>
</dbReference>
<evidence type="ECO:0000256" key="5">
    <source>
        <dbReference type="ARBA" id="ARBA00022614"/>
    </source>
</evidence>
<evidence type="ECO:0000256" key="1">
    <source>
        <dbReference type="ARBA" id="ARBA00002074"/>
    </source>
</evidence>
<dbReference type="SUPFAM" id="SSF52540">
    <property type="entry name" value="P-loop containing nucleoside triphosphate hydrolases"/>
    <property type="match status" value="1"/>
</dbReference>
<comment type="similarity">
    <text evidence="3">Belongs to the disease resistance NB-LRR family.</text>
</comment>
<reference evidence="14" key="2">
    <citation type="journal article" date="2024" name="Plant">
        <title>Genomic evolution and insights into agronomic trait innovations of Sesamum species.</title>
        <authorList>
            <person name="Miao H."/>
            <person name="Wang L."/>
            <person name="Qu L."/>
            <person name="Liu H."/>
            <person name="Sun Y."/>
            <person name="Le M."/>
            <person name="Wang Q."/>
            <person name="Wei S."/>
            <person name="Zheng Y."/>
            <person name="Lin W."/>
            <person name="Duan Y."/>
            <person name="Cao H."/>
            <person name="Xiong S."/>
            <person name="Wang X."/>
            <person name="Wei L."/>
            <person name="Li C."/>
            <person name="Ma Q."/>
            <person name="Ju M."/>
            <person name="Zhao R."/>
            <person name="Li G."/>
            <person name="Mu C."/>
            <person name="Tian Q."/>
            <person name="Mei H."/>
            <person name="Zhang T."/>
            <person name="Gao T."/>
            <person name="Zhang H."/>
        </authorList>
    </citation>
    <scope>NUCLEOTIDE SEQUENCE</scope>
    <source>
        <strain evidence="14">G02</strain>
    </source>
</reference>
<keyword evidence="9" id="KW-0611">Plant defense</keyword>
<sequence>MAAYSAVLSLLKIIDNILQPRDRPRISYNKAQLKSLREKLCFLLNFLESSSSPKASNQSALESLETKIRAAAYTTEDILESHVSNQLLAEPETQDFDTFRGPNLVACLSSMLDFCLGPVFDIQCSGKSGIFLLQTFFQHHDQDLRDVMNDLDFIIKEIVIIEDSFGAGQDLPQWNVLSAASSSRLDSGGFGKKVVFGLERDLTEIKTQLISDSPKIKVVSVVGMGGIGKTTLARKVFDDSYIDYYFDIRAWVTVSQEYSLRQVLLSLLCSAKILKKDMSEDITEVLAEYLYKSLKGRRYLIVMDDMWDTEIWDAVRRLFPEDNSGSCVLLTTRLSNVALYANSSIPLHRMCFLSEDESWNLLRAKVFGEEDCPDALEEIGKEIARSCKGLPLEIVVIGGLLSKVSRTKEYWSSIADNLNSLVTNDDEQCMEVLSLSYNHLPYHLRSCFLYIGVFPEDFEIPVPRFIRLWVAEGFVRPHEAKSLEELAEEYLMDLIERNLVLACKWGSDGKIKTCNLHDLVRNLCLQNTRKENFLYVVKCRDDLLQKGANTPRRLSIHPGDLFMYPGVQIMYPDFLSIQSEILYSEIHNSSARSLICTGIRPFLPRRVYLGYRLIRVLDLGPVSFLEFPDKIVMLVNLRYLSFTYDKALPPSISKLWNLQTLVHHRSSHMCLLLPIEIWMMPKLRHICSITSFFPDPRGAGSFCVLENLQTLAGAKNFRCSKDILERIPNIRKLVISYDVSSSVDWSEYQLEALVNLHELQTLSLLIYGSDIVNRPKLAFPQKLKRLNLSGCQIPWKSMTTIGALPNLEVLKLQYDACRGTEWEPLEGEFCQLKYLRLCSYDIVHWRANETHFPRLQYLSIIYCVKLEEIPSSIGEISTLRMIELLDCPPSVVNSAKQLQEEQEGMGNEDLKVRIGSRLGFRS</sequence>
<dbReference type="FunFam" id="3.40.50.300:FF:001091">
    <property type="entry name" value="Probable disease resistance protein At1g61300"/>
    <property type="match status" value="1"/>
</dbReference>
<dbReference type="PRINTS" id="PR00364">
    <property type="entry name" value="DISEASERSIST"/>
</dbReference>
<comment type="caution">
    <text evidence="14">The sequence shown here is derived from an EMBL/GenBank/DDBJ whole genome shotgun (WGS) entry which is preliminary data.</text>
</comment>
<dbReference type="Gene3D" id="3.40.50.300">
    <property type="entry name" value="P-loop containing nucleotide triphosphate hydrolases"/>
    <property type="match status" value="1"/>
</dbReference>
<evidence type="ECO:0000256" key="2">
    <source>
        <dbReference type="ARBA" id="ARBA00004496"/>
    </source>
</evidence>
<evidence type="ECO:0000256" key="6">
    <source>
        <dbReference type="ARBA" id="ARBA00022667"/>
    </source>
</evidence>
<dbReference type="PANTHER" id="PTHR23155">
    <property type="entry name" value="DISEASE RESISTANCE PROTEIN RP"/>
    <property type="match status" value="1"/>
</dbReference>
<keyword evidence="7" id="KW-0677">Repeat</keyword>
<dbReference type="SUPFAM" id="SSF52058">
    <property type="entry name" value="L domain-like"/>
    <property type="match status" value="1"/>
</dbReference>
<protein>
    <submittedName>
        <fullName evidence="14">Late blight resistance proteinR1A-10</fullName>
    </submittedName>
</protein>
<evidence type="ECO:0000259" key="11">
    <source>
        <dbReference type="Pfam" id="PF00931"/>
    </source>
</evidence>
<dbReference type="InterPro" id="IPR055414">
    <property type="entry name" value="LRR_R13L4/SHOC2-like"/>
</dbReference>
<feature type="domain" description="Disease resistance protein winged helix" evidence="12">
    <location>
        <begin position="453"/>
        <end position="523"/>
    </location>
</feature>
<dbReference type="InterPro" id="IPR036388">
    <property type="entry name" value="WH-like_DNA-bd_sf"/>
</dbReference>
<comment type="function">
    <text evidence="1">Confers resistance to late blight (Phytophthora infestans) races carrying the avirulence gene Avr1. Resistance proteins guard the plant against pathogens that contain an appropriate avirulence protein via an indirect interaction with this avirulence protein. That triggers a defense system including the hypersensitive response, which restricts the pathogen growth.</text>
</comment>
<dbReference type="InterPro" id="IPR058922">
    <property type="entry name" value="WHD_DRP"/>
</dbReference>
<evidence type="ECO:0000256" key="7">
    <source>
        <dbReference type="ARBA" id="ARBA00022737"/>
    </source>
</evidence>
<dbReference type="GO" id="GO:0005737">
    <property type="term" value="C:cytoplasm"/>
    <property type="evidence" value="ECO:0007669"/>
    <property type="project" value="UniProtKB-SubCell"/>
</dbReference>
<evidence type="ECO:0000259" key="12">
    <source>
        <dbReference type="Pfam" id="PF23559"/>
    </source>
</evidence>
<evidence type="ECO:0000313" key="14">
    <source>
        <dbReference type="EMBL" id="KAL0440906.1"/>
    </source>
</evidence>
<feature type="domain" description="Disease resistance R13L4/SHOC-2-like LRR" evidence="13">
    <location>
        <begin position="610"/>
        <end position="861"/>
    </location>
</feature>
<dbReference type="GO" id="GO:0009626">
    <property type="term" value="P:plant-type hypersensitive response"/>
    <property type="evidence" value="ECO:0007669"/>
    <property type="project" value="UniProtKB-KW"/>
</dbReference>
<organism evidence="14">
    <name type="scientific">Sesamum radiatum</name>
    <name type="common">Black benniseed</name>
    <dbReference type="NCBI Taxonomy" id="300843"/>
    <lineage>
        <taxon>Eukaryota</taxon>
        <taxon>Viridiplantae</taxon>
        <taxon>Streptophyta</taxon>
        <taxon>Embryophyta</taxon>
        <taxon>Tracheophyta</taxon>
        <taxon>Spermatophyta</taxon>
        <taxon>Magnoliopsida</taxon>
        <taxon>eudicotyledons</taxon>
        <taxon>Gunneridae</taxon>
        <taxon>Pentapetalae</taxon>
        <taxon>asterids</taxon>
        <taxon>lamiids</taxon>
        <taxon>Lamiales</taxon>
        <taxon>Pedaliaceae</taxon>
        <taxon>Sesamum</taxon>
    </lineage>
</organism>
<keyword evidence="8" id="KW-0547">Nucleotide-binding</keyword>
<dbReference type="GO" id="GO:0005524">
    <property type="term" value="F:ATP binding"/>
    <property type="evidence" value="ECO:0007669"/>
    <property type="project" value="UniProtKB-KW"/>
</dbReference>
<dbReference type="GO" id="GO:0051607">
    <property type="term" value="P:defense response to virus"/>
    <property type="evidence" value="ECO:0007669"/>
    <property type="project" value="UniProtKB-ARBA"/>
</dbReference>
<evidence type="ECO:0000259" key="13">
    <source>
        <dbReference type="Pfam" id="PF23598"/>
    </source>
</evidence>
<evidence type="ECO:0000256" key="8">
    <source>
        <dbReference type="ARBA" id="ARBA00022741"/>
    </source>
</evidence>
<dbReference type="InterPro" id="IPR032675">
    <property type="entry name" value="LRR_dom_sf"/>
</dbReference>
<keyword evidence="10" id="KW-0067">ATP-binding</keyword>
<dbReference type="Pfam" id="PF23598">
    <property type="entry name" value="LRR_14"/>
    <property type="match status" value="1"/>
</dbReference>
<keyword evidence="5" id="KW-0433">Leucine-rich repeat</keyword>
<comment type="subcellular location">
    <subcellularLocation>
        <location evidence="2">Cytoplasm</location>
    </subcellularLocation>
</comment>
<dbReference type="GO" id="GO:0043531">
    <property type="term" value="F:ADP binding"/>
    <property type="evidence" value="ECO:0007669"/>
    <property type="project" value="InterPro"/>
</dbReference>
<dbReference type="FunFam" id="1.10.10.10:FF:000322">
    <property type="entry name" value="Probable disease resistance protein At1g63360"/>
    <property type="match status" value="1"/>
</dbReference>
<evidence type="ECO:0000256" key="4">
    <source>
        <dbReference type="ARBA" id="ARBA00022490"/>
    </source>
</evidence>
<evidence type="ECO:0000256" key="10">
    <source>
        <dbReference type="ARBA" id="ARBA00022840"/>
    </source>
</evidence>
<dbReference type="InterPro" id="IPR027417">
    <property type="entry name" value="P-loop_NTPase"/>
</dbReference>
<gene>
    <name evidence="14" type="ORF">Sradi_0029500</name>
</gene>
<dbReference type="Gene3D" id="1.10.8.430">
    <property type="entry name" value="Helical domain of apoptotic protease-activating factors"/>
    <property type="match status" value="1"/>
</dbReference>
<dbReference type="PANTHER" id="PTHR23155:SF1152">
    <property type="entry name" value="AAA+ ATPASE DOMAIN-CONTAINING PROTEIN"/>
    <property type="match status" value="1"/>
</dbReference>
<name>A0AAW2WM71_SESRA</name>
<evidence type="ECO:0000256" key="3">
    <source>
        <dbReference type="ARBA" id="ARBA00008894"/>
    </source>
</evidence>
<proteinExistence type="inferred from homology"/>
<dbReference type="Pfam" id="PF00931">
    <property type="entry name" value="NB-ARC"/>
    <property type="match status" value="1"/>
</dbReference>
<dbReference type="AlphaFoldDB" id="A0AAW2WM71"/>
<keyword evidence="4" id="KW-0963">Cytoplasm</keyword>
<dbReference type="Pfam" id="PF23559">
    <property type="entry name" value="WHD_DRP"/>
    <property type="match status" value="1"/>
</dbReference>
<feature type="domain" description="NB-ARC" evidence="11">
    <location>
        <begin position="199"/>
        <end position="371"/>
    </location>
</feature>
<accession>A0AAW2WM71</accession>